<name>A0A1Y3PGH8_9BACI</name>
<dbReference type="Proteomes" id="UP000196475">
    <property type="component" value="Unassembled WGS sequence"/>
</dbReference>
<evidence type="ECO:0000313" key="2">
    <source>
        <dbReference type="Proteomes" id="UP000196475"/>
    </source>
</evidence>
<gene>
    <name evidence="1" type="ORF">BAA01_16880</name>
</gene>
<evidence type="ECO:0008006" key="3">
    <source>
        <dbReference type="Google" id="ProtNLM"/>
    </source>
</evidence>
<evidence type="ECO:0000313" key="1">
    <source>
        <dbReference type="EMBL" id="OUM84218.1"/>
    </source>
</evidence>
<accession>A0A1Y3PGH8</accession>
<sequence length="208" mass="22890">MKYTFPILNLSIGGAQRMLAELVNGLAQRGHGVTVLMPPGEPIQYPLRARVIRSSGASITPADFPKSDVIVSNFYTTVPAAQLASQQGKGVHVRLSLCYEPTFLPHSPLSFPSYHATPNLLVLSTWQQKIIQLNHGIRGHIVPVGVSPSYRNLGIRRPEGPPHIAAILRKPEGGFSWHRDQDTLIQALIEVKNRFPYVMVSLFCPPTA</sequence>
<protein>
    <recommendedName>
        <fullName evidence="3">Glycosyltransferase subfamily 4-like N-terminal domain-containing protein</fullName>
    </recommendedName>
</protein>
<proteinExistence type="predicted"/>
<dbReference type="EMBL" id="LZRT01000137">
    <property type="protein sequence ID" value="OUM84218.1"/>
    <property type="molecule type" value="Genomic_DNA"/>
</dbReference>
<reference evidence="2" key="1">
    <citation type="submission" date="2016-06" db="EMBL/GenBank/DDBJ databases">
        <authorList>
            <person name="Nascimento L."/>
            <person name="Pereira R.V."/>
            <person name="Martins L.F."/>
            <person name="Quaggio R.B."/>
            <person name="Silva A.M."/>
            <person name="Setubal J.C."/>
        </authorList>
    </citation>
    <scope>NUCLEOTIDE SEQUENCE [LARGE SCALE GENOMIC DNA]</scope>
</reference>
<comment type="caution">
    <text evidence="1">The sequence shown here is derived from an EMBL/GenBank/DDBJ whole genome shotgun (WGS) entry which is preliminary data.</text>
</comment>
<organism evidence="1 2">
    <name type="scientific">Bacillus thermozeamaize</name>
    <dbReference type="NCBI Taxonomy" id="230954"/>
    <lineage>
        <taxon>Bacteria</taxon>
        <taxon>Bacillati</taxon>
        <taxon>Bacillota</taxon>
        <taxon>Bacilli</taxon>
        <taxon>Bacillales</taxon>
        <taxon>Bacillaceae</taxon>
        <taxon>Bacillus</taxon>
    </lineage>
</organism>
<dbReference type="AlphaFoldDB" id="A0A1Y3PGH8"/>
<dbReference type="Gene3D" id="3.40.50.2000">
    <property type="entry name" value="Glycogen Phosphorylase B"/>
    <property type="match status" value="1"/>
</dbReference>
<dbReference type="SUPFAM" id="SSF53756">
    <property type="entry name" value="UDP-Glycosyltransferase/glycogen phosphorylase"/>
    <property type="match status" value="1"/>
</dbReference>